<feature type="transmembrane region" description="Helical" evidence="2">
    <location>
        <begin position="173"/>
        <end position="193"/>
    </location>
</feature>
<name>A0AAD2JL99_9STRA</name>
<reference evidence="3" key="1">
    <citation type="submission" date="2023-08" db="EMBL/GenBank/DDBJ databases">
        <authorList>
            <person name="Audoor S."/>
            <person name="Bilcke G."/>
        </authorList>
    </citation>
    <scope>NUCLEOTIDE SEQUENCE</scope>
</reference>
<proteinExistence type="predicted"/>
<feature type="transmembrane region" description="Helical" evidence="2">
    <location>
        <begin position="272"/>
        <end position="291"/>
    </location>
</feature>
<evidence type="ECO:0000256" key="2">
    <source>
        <dbReference type="SAM" id="Phobius"/>
    </source>
</evidence>
<keyword evidence="4" id="KW-1185">Reference proteome</keyword>
<feature type="transmembrane region" description="Helical" evidence="2">
    <location>
        <begin position="109"/>
        <end position="127"/>
    </location>
</feature>
<evidence type="ECO:0000313" key="3">
    <source>
        <dbReference type="EMBL" id="CAJ1959825.1"/>
    </source>
</evidence>
<dbReference type="AlphaFoldDB" id="A0AAD2JL99"/>
<sequence length="343" mass="38151">MSYSRSLEEEETSFDWDSLRSSRYYPHESESSSMTTSVTIRVTPEHYYLVSWSILWGGFLLAILAASIQVHIENEWLHTRRQDIEQGNPSGDEQAISSADVSRSRFRRLLLLALVTRAVMMPIHIWRDPLWVQFIADTLPQMAFASAWTLLVSFFVQLVGVAQGTATSASPGIVAIQLTACVVYVSLVVTFFFNVIAAVLMYALFCCMYSALFGTTMYFCPKLLTLLRPSLSQHSGLAIRLAFCSVLCLFVFGFSTFGFARKVVAPPHQILWWWNYGFLELIPSVLFLIMMRPNSNRSPDSGAAAPDANPPAAIGRRGRGADTVPFINKSPAATGGYGSVQRT</sequence>
<feature type="transmembrane region" description="Helical" evidence="2">
    <location>
        <begin position="241"/>
        <end position="260"/>
    </location>
</feature>
<keyword evidence="2" id="KW-0472">Membrane</keyword>
<feature type="compositionally biased region" description="Low complexity" evidence="1">
    <location>
        <begin position="303"/>
        <end position="313"/>
    </location>
</feature>
<accession>A0AAD2JL99</accession>
<feature type="region of interest" description="Disordered" evidence="1">
    <location>
        <begin position="297"/>
        <end position="343"/>
    </location>
</feature>
<dbReference type="Proteomes" id="UP001295423">
    <property type="component" value="Unassembled WGS sequence"/>
</dbReference>
<evidence type="ECO:0000256" key="1">
    <source>
        <dbReference type="SAM" id="MobiDB-lite"/>
    </source>
</evidence>
<organism evidence="3 4">
    <name type="scientific">Cylindrotheca closterium</name>
    <dbReference type="NCBI Taxonomy" id="2856"/>
    <lineage>
        <taxon>Eukaryota</taxon>
        <taxon>Sar</taxon>
        <taxon>Stramenopiles</taxon>
        <taxon>Ochrophyta</taxon>
        <taxon>Bacillariophyta</taxon>
        <taxon>Bacillariophyceae</taxon>
        <taxon>Bacillariophycidae</taxon>
        <taxon>Bacillariales</taxon>
        <taxon>Bacillariaceae</taxon>
        <taxon>Cylindrotheca</taxon>
    </lineage>
</organism>
<keyword evidence="2" id="KW-0812">Transmembrane</keyword>
<feature type="transmembrane region" description="Helical" evidence="2">
    <location>
        <begin position="199"/>
        <end position="220"/>
    </location>
</feature>
<evidence type="ECO:0000313" key="4">
    <source>
        <dbReference type="Proteomes" id="UP001295423"/>
    </source>
</evidence>
<dbReference type="EMBL" id="CAKOGP040002025">
    <property type="protein sequence ID" value="CAJ1959825.1"/>
    <property type="molecule type" value="Genomic_DNA"/>
</dbReference>
<protein>
    <submittedName>
        <fullName evidence="3">Uncharacterized protein</fullName>
    </submittedName>
</protein>
<keyword evidence="2" id="KW-1133">Transmembrane helix</keyword>
<feature type="transmembrane region" description="Helical" evidence="2">
    <location>
        <begin position="139"/>
        <end position="161"/>
    </location>
</feature>
<gene>
    <name evidence="3" type="ORF">CYCCA115_LOCUS18244</name>
</gene>
<comment type="caution">
    <text evidence="3">The sequence shown here is derived from an EMBL/GenBank/DDBJ whole genome shotgun (WGS) entry which is preliminary data.</text>
</comment>
<feature type="transmembrane region" description="Helical" evidence="2">
    <location>
        <begin position="47"/>
        <end position="72"/>
    </location>
</feature>